<dbReference type="PANTHER" id="PTHR40111:SF1">
    <property type="entry name" value="CEPHALOSPORIN-C DEACETYLASE"/>
    <property type="match status" value="1"/>
</dbReference>
<evidence type="ECO:0000259" key="1">
    <source>
        <dbReference type="Pfam" id="PF05448"/>
    </source>
</evidence>
<dbReference type="SUPFAM" id="SSF53474">
    <property type="entry name" value="alpha/beta-Hydrolases"/>
    <property type="match status" value="1"/>
</dbReference>
<sequence>MPSIDMPFEQLRAYKPPLTKAADFDAFWEATLQELRATPLDPEMVPLDLPRGHTAFYHVRYTSLGGARIAGYLARPRHLDEKAPCVLVFHGYGGSKPQPWELLKYTDLGWCALAIDTRGQAGESSNPSEDPSGHVHGWMTIGVEEKQTYYYRGAYADCVRAFDLVTSLDFVDPARVAATGASQGGGLSIATAALEPRLCAYAPDIAFLCHFERAVRIATEGPYLEIEKYLRRWPEKQEQVWATLSYFDGVNLASRIRQPGLWSIGGNDNVCPPSTTMAAFHHAGGEKELRFYPFAYHEVPAAHETAKIRWLARKLGHRPLGA</sequence>
<feature type="domain" description="Acetyl xylan esterase" evidence="1">
    <location>
        <begin position="1"/>
        <end position="312"/>
    </location>
</feature>
<accession>A0ABZ1BXU0</accession>
<dbReference type="InterPro" id="IPR029058">
    <property type="entry name" value="AB_hydrolase_fold"/>
</dbReference>
<keyword evidence="3" id="KW-1185">Reference proteome</keyword>
<dbReference type="Pfam" id="PF05448">
    <property type="entry name" value="AXE1"/>
    <property type="match status" value="1"/>
</dbReference>
<evidence type="ECO:0000313" key="3">
    <source>
        <dbReference type="Proteomes" id="UP001332192"/>
    </source>
</evidence>
<dbReference type="PANTHER" id="PTHR40111">
    <property type="entry name" value="CEPHALOSPORIN-C DEACETYLASE"/>
    <property type="match status" value="1"/>
</dbReference>
<dbReference type="Proteomes" id="UP001332192">
    <property type="component" value="Chromosome"/>
</dbReference>
<gene>
    <name evidence="2" type="ORF">U7230_00470</name>
</gene>
<dbReference type="RefSeq" id="WP_324716798.1">
    <property type="nucleotide sequence ID" value="NZ_CP141615.1"/>
</dbReference>
<dbReference type="EMBL" id="CP141615">
    <property type="protein sequence ID" value="WRP17528.1"/>
    <property type="molecule type" value="Genomic_DNA"/>
</dbReference>
<proteinExistence type="predicted"/>
<organism evidence="2 3">
    <name type="scientific">Carboxydichorda subterranea</name>
    <dbReference type="NCBI Taxonomy" id="3109565"/>
    <lineage>
        <taxon>Bacteria</taxon>
        <taxon>Bacillati</taxon>
        <taxon>Bacillota</taxon>
        <taxon>Limnochordia</taxon>
        <taxon>Limnochordales</taxon>
        <taxon>Geochordaceae</taxon>
        <taxon>Carboxydichorda</taxon>
    </lineage>
</organism>
<dbReference type="InterPro" id="IPR039069">
    <property type="entry name" value="CE7"/>
</dbReference>
<reference evidence="2 3" key="1">
    <citation type="journal article" date="2024" name="Front. Microbiol.">
        <title>Novel thermophilic genera Geochorda gen. nov. and Carboxydochorda gen. nov. from the deep terrestrial subsurface reveal the ecophysiological diversity in the class Limnochordia.</title>
        <authorList>
            <person name="Karnachuk O.V."/>
            <person name="Lukina A.P."/>
            <person name="Avakyan M.R."/>
            <person name="Kadnikov V.V."/>
            <person name="Begmatov S."/>
            <person name="Beletsky A.V."/>
            <person name="Vlasova K.G."/>
            <person name="Novikov A.A."/>
            <person name="Shcherbakova V.A."/>
            <person name="Mardanov A.V."/>
            <person name="Ravin N.V."/>
        </authorList>
    </citation>
    <scope>NUCLEOTIDE SEQUENCE [LARGE SCALE GENOMIC DNA]</scope>
    <source>
        <strain evidence="2 3">L945</strain>
    </source>
</reference>
<dbReference type="InterPro" id="IPR008391">
    <property type="entry name" value="AXE1_dom"/>
</dbReference>
<evidence type="ECO:0000313" key="2">
    <source>
        <dbReference type="EMBL" id="WRP17528.1"/>
    </source>
</evidence>
<dbReference type="GO" id="GO:0016787">
    <property type="term" value="F:hydrolase activity"/>
    <property type="evidence" value="ECO:0007669"/>
    <property type="project" value="UniProtKB-KW"/>
</dbReference>
<keyword evidence="2" id="KW-0378">Hydrolase</keyword>
<dbReference type="Gene3D" id="3.40.50.1820">
    <property type="entry name" value="alpha/beta hydrolase"/>
    <property type="match status" value="1"/>
</dbReference>
<protein>
    <submittedName>
        <fullName evidence="2">Alpha/beta fold hydrolase</fullName>
    </submittedName>
</protein>
<name>A0ABZ1BXU0_9FIRM</name>